<dbReference type="CDD" id="cd18109">
    <property type="entry name" value="SpoU-like_RNA-MTase"/>
    <property type="match status" value="1"/>
</dbReference>
<dbReference type="GO" id="GO:0008173">
    <property type="term" value="F:RNA methyltransferase activity"/>
    <property type="evidence" value="ECO:0007669"/>
    <property type="project" value="InterPro"/>
</dbReference>
<dbReference type="Proteomes" id="UP000255233">
    <property type="component" value="Unassembled WGS sequence"/>
</dbReference>
<reference evidence="6 7" key="1">
    <citation type="submission" date="2018-06" db="EMBL/GenBank/DDBJ databases">
        <authorList>
            <consortium name="Pathogen Informatics"/>
            <person name="Doyle S."/>
        </authorList>
    </citation>
    <scope>NUCLEOTIDE SEQUENCE [LARGE SCALE GENOMIC DNA]</scope>
    <source>
        <strain evidence="6 7">NCTC11190</strain>
    </source>
</reference>
<dbReference type="InterPro" id="IPR029028">
    <property type="entry name" value="Alpha/beta_knot_MTases"/>
</dbReference>
<evidence type="ECO:0000313" key="7">
    <source>
        <dbReference type="Proteomes" id="UP000255233"/>
    </source>
</evidence>
<dbReference type="InterPro" id="IPR029026">
    <property type="entry name" value="tRNA_m1G_MTases_N"/>
</dbReference>
<dbReference type="PANTHER" id="PTHR43191:SF2">
    <property type="entry name" value="RRNA METHYLTRANSFERASE 3, MITOCHONDRIAL"/>
    <property type="match status" value="1"/>
</dbReference>
<dbReference type="SUPFAM" id="SSF75217">
    <property type="entry name" value="alpha/beta knot"/>
    <property type="match status" value="1"/>
</dbReference>
<evidence type="ECO:0000256" key="1">
    <source>
        <dbReference type="ARBA" id="ARBA00007228"/>
    </source>
</evidence>
<evidence type="ECO:0000313" key="6">
    <source>
        <dbReference type="EMBL" id="SUE34815.1"/>
    </source>
</evidence>
<dbReference type="AlphaFoldDB" id="A0A379MTE1"/>
<comment type="similarity">
    <text evidence="1">Belongs to the class IV-like SAM-binding methyltransferase superfamily. RNA methyltransferase TrmH family.</text>
</comment>
<keyword evidence="3 6" id="KW-0808">Transferase</keyword>
<dbReference type="Pfam" id="PF22435">
    <property type="entry name" value="MRM3-like_sub_bind"/>
    <property type="match status" value="1"/>
</dbReference>
<dbReference type="InterPro" id="IPR029064">
    <property type="entry name" value="Ribosomal_eL30-like_sf"/>
</dbReference>
<dbReference type="GO" id="GO:0006396">
    <property type="term" value="P:RNA processing"/>
    <property type="evidence" value="ECO:0007669"/>
    <property type="project" value="InterPro"/>
</dbReference>
<accession>A0A379MTE1</accession>
<dbReference type="PANTHER" id="PTHR43191">
    <property type="entry name" value="RRNA METHYLTRANSFERASE 3"/>
    <property type="match status" value="1"/>
</dbReference>
<dbReference type="EMBL" id="UGVL01000001">
    <property type="protein sequence ID" value="SUE34815.1"/>
    <property type="molecule type" value="Genomic_DNA"/>
</dbReference>
<dbReference type="EC" id="2.1.1.-" evidence="6"/>
<evidence type="ECO:0000259" key="4">
    <source>
        <dbReference type="Pfam" id="PF00588"/>
    </source>
</evidence>
<organism evidence="6 7">
    <name type="scientific">Rikenella microfusus</name>
    <dbReference type="NCBI Taxonomy" id="28139"/>
    <lineage>
        <taxon>Bacteria</taxon>
        <taxon>Pseudomonadati</taxon>
        <taxon>Bacteroidota</taxon>
        <taxon>Bacteroidia</taxon>
        <taxon>Bacteroidales</taxon>
        <taxon>Rikenellaceae</taxon>
        <taxon>Rikenella</taxon>
    </lineage>
</organism>
<dbReference type="Gene3D" id="3.30.1330.30">
    <property type="match status" value="1"/>
</dbReference>
<gene>
    <name evidence="6" type="ORF">NCTC11190_02049</name>
</gene>
<dbReference type="OrthoDB" id="9785673at2"/>
<dbReference type="Pfam" id="PF00588">
    <property type="entry name" value="SpoU_methylase"/>
    <property type="match status" value="1"/>
</dbReference>
<dbReference type="Gene3D" id="3.40.1280.10">
    <property type="match status" value="1"/>
</dbReference>
<dbReference type="GO" id="GO:0003723">
    <property type="term" value="F:RNA binding"/>
    <property type="evidence" value="ECO:0007669"/>
    <property type="project" value="InterPro"/>
</dbReference>
<name>A0A379MTE1_9BACT</name>
<protein>
    <submittedName>
        <fullName evidence="6">TrmH family tRNA/rRNA methyltransferase</fullName>
        <ecNumber evidence="6">2.1.1.-</ecNumber>
    </submittedName>
</protein>
<evidence type="ECO:0000256" key="2">
    <source>
        <dbReference type="ARBA" id="ARBA00022603"/>
    </source>
</evidence>
<evidence type="ECO:0000259" key="5">
    <source>
        <dbReference type="Pfam" id="PF22435"/>
    </source>
</evidence>
<dbReference type="STRING" id="880526.GCA_000427365_01769"/>
<dbReference type="RefSeq" id="WP_027291390.1">
    <property type="nucleotide sequence ID" value="NZ_UGVL01000001.1"/>
</dbReference>
<dbReference type="InterPro" id="IPR053888">
    <property type="entry name" value="MRM3-like_sub_bind"/>
</dbReference>
<evidence type="ECO:0000256" key="3">
    <source>
        <dbReference type="ARBA" id="ARBA00022679"/>
    </source>
</evidence>
<feature type="domain" description="MRM3-like substrate binding" evidence="5">
    <location>
        <begin position="5"/>
        <end position="48"/>
    </location>
</feature>
<dbReference type="SUPFAM" id="SSF55315">
    <property type="entry name" value="L30e-like"/>
    <property type="match status" value="1"/>
</dbReference>
<proteinExistence type="inferred from homology"/>
<keyword evidence="7" id="KW-1185">Reference proteome</keyword>
<dbReference type="GO" id="GO:0032259">
    <property type="term" value="P:methylation"/>
    <property type="evidence" value="ECO:0007669"/>
    <property type="project" value="UniProtKB-KW"/>
</dbReference>
<dbReference type="InterPro" id="IPR001537">
    <property type="entry name" value="SpoU_MeTrfase"/>
</dbReference>
<keyword evidence="2 6" id="KW-0489">Methyltransferase</keyword>
<feature type="domain" description="tRNA/rRNA methyltransferase SpoU type" evidence="4">
    <location>
        <begin position="89"/>
        <end position="232"/>
    </location>
</feature>
<sequence>MLTKAEIKRIRSLGDKAGRQAEGLFAAEGEKLVGELLASGLVVRGVYRTGENVTAAEMGRISFLKTPTPVLAVAEIPSFPAAEPGDGGLCLALDDVQDPGNVGTIIRLADWFGVRDVYCSPATADCWSPKVVQATMGAVLRVRVHYAPLAPLLGRAVAAGMPVYGTFLEGDNIYRCDLAPDRGIVVMGNEGRGISAEVAACVSHKLYIPPYPPAAGPTSESLNVAMATAVALSEFRRR</sequence>
<dbReference type="InterPro" id="IPR051259">
    <property type="entry name" value="rRNA_Methyltransferase"/>
</dbReference>